<organism evidence="7 8">
    <name type="scientific">Malassezia globosa (strain ATCC MYA-4612 / CBS 7966)</name>
    <name type="common">Dandruff-associated fungus</name>
    <dbReference type="NCBI Taxonomy" id="425265"/>
    <lineage>
        <taxon>Eukaryota</taxon>
        <taxon>Fungi</taxon>
        <taxon>Dikarya</taxon>
        <taxon>Basidiomycota</taxon>
        <taxon>Ustilaginomycotina</taxon>
        <taxon>Malasseziomycetes</taxon>
        <taxon>Malasseziales</taxon>
        <taxon>Malasseziaceae</taxon>
        <taxon>Malassezia</taxon>
    </lineage>
</organism>
<keyword evidence="4" id="KW-0012">Acyltransferase</keyword>
<evidence type="ECO:0000256" key="2">
    <source>
        <dbReference type="ARBA" id="ARBA00012025"/>
    </source>
</evidence>
<reference evidence="7 8" key="1">
    <citation type="journal article" date="2007" name="Proc. Natl. Acad. Sci. U.S.A.">
        <title>Dandruff-associated Malassezia genomes reveal convergent and divergent virulence traits shared with plant and human fungal pathogens.</title>
        <authorList>
            <person name="Xu J."/>
            <person name="Saunders C.W."/>
            <person name="Hu P."/>
            <person name="Grant R.A."/>
            <person name="Boekhout T."/>
            <person name="Kuramae E.E."/>
            <person name="Kronstad J.W."/>
            <person name="Deangelis Y.M."/>
            <person name="Reeder N.L."/>
            <person name="Johnstone K.R."/>
            <person name="Leland M."/>
            <person name="Fieno A.M."/>
            <person name="Begley W.M."/>
            <person name="Sun Y."/>
            <person name="Lacey M.P."/>
            <person name="Chaudhary T."/>
            <person name="Keough T."/>
            <person name="Chu L."/>
            <person name="Sears R."/>
            <person name="Yuan B."/>
            <person name="Dawson T.L.Jr."/>
        </authorList>
    </citation>
    <scope>NUCLEOTIDE SEQUENCE [LARGE SCALE GENOMIC DNA]</scope>
    <source>
        <strain evidence="8">ATCC MYA-4612 / CBS 7966</strain>
    </source>
</reference>
<dbReference type="PANTHER" id="PTHR21367:SF1">
    <property type="entry name" value="ARGINYL-TRNA--PROTEIN TRANSFERASE 1"/>
    <property type="match status" value="1"/>
</dbReference>
<dbReference type="STRING" id="425265.A8PUW2"/>
<dbReference type="EMBL" id="AAYY01000002">
    <property type="protein sequence ID" value="EDP44978.1"/>
    <property type="molecule type" value="Genomic_DNA"/>
</dbReference>
<comment type="caution">
    <text evidence="7">The sequence shown here is derived from an EMBL/GenBank/DDBJ whole genome shotgun (WGS) entry which is preliminary data.</text>
</comment>
<dbReference type="KEGG" id="mgl:MGL_0785"/>
<dbReference type="InterPro" id="IPR007471">
    <property type="entry name" value="N-end_Aminoacyl_Trfase_N"/>
</dbReference>
<keyword evidence="3" id="KW-0808">Transferase</keyword>
<gene>
    <name evidence="7" type="ORF">MGL_0785</name>
</gene>
<dbReference type="InterPro" id="IPR030700">
    <property type="entry name" value="N-end_Aminoacyl_Trfase"/>
</dbReference>
<evidence type="ECO:0000259" key="6">
    <source>
        <dbReference type="Pfam" id="PF04377"/>
    </source>
</evidence>
<dbReference type="Pfam" id="PF04376">
    <property type="entry name" value="ATE_N"/>
    <property type="match status" value="1"/>
</dbReference>
<dbReference type="GO" id="GO:0004057">
    <property type="term" value="F:arginyl-tRNA--protein transferase activity"/>
    <property type="evidence" value="ECO:0007669"/>
    <property type="project" value="UniProtKB-EC"/>
</dbReference>
<dbReference type="GO" id="GO:0005737">
    <property type="term" value="C:cytoplasm"/>
    <property type="evidence" value="ECO:0007669"/>
    <property type="project" value="TreeGrafter"/>
</dbReference>
<dbReference type="InterPro" id="IPR007472">
    <property type="entry name" value="N-end_Aminoacyl_Trfase_C"/>
</dbReference>
<dbReference type="EC" id="2.3.2.8" evidence="2"/>
<keyword evidence="8" id="KW-1185">Reference proteome</keyword>
<feature type="domain" description="N-end aminoacyl transferase N-terminal" evidence="5">
    <location>
        <begin position="15"/>
        <end position="91"/>
    </location>
</feature>
<evidence type="ECO:0000313" key="8">
    <source>
        <dbReference type="Proteomes" id="UP000008837"/>
    </source>
</evidence>
<feature type="domain" description="N-end rule aminoacyl transferase C-terminal" evidence="6">
    <location>
        <begin position="171"/>
        <end position="290"/>
    </location>
</feature>
<accession>A8PUW2</accession>
<dbReference type="AlphaFoldDB" id="A8PUW2"/>
<comment type="similarity">
    <text evidence="1">Belongs to the R-transferase family.</text>
</comment>
<evidence type="ECO:0000259" key="5">
    <source>
        <dbReference type="Pfam" id="PF04376"/>
    </source>
</evidence>
<evidence type="ECO:0000256" key="3">
    <source>
        <dbReference type="ARBA" id="ARBA00022679"/>
    </source>
</evidence>
<dbReference type="Pfam" id="PF04377">
    <property type="entry name" value="ATE_C"/>
    <property type="match status" value="1"/>
</dbReference>
<dbReference type="OrthoDB" id="74183at2759"/>
<name>A8PUW2_MALGO</name>
<evidence type="ECO:0000313" key="7">
    <source>
        <dbReference type="EMBL" id="EDP44978.1"/>
    </source>
</evidence>
<dbReference type="VEuPathDB" id="FungiDB:MGL_0785"/>
<evidence type="ECO:0000256" key="1">
    <source>
        <dbReference type="ARBA" id="ARBA00009991"/>
    </source>
</evidence>
<evidence type="ECO:0000256" key="4">
    <source>
        <dbReference type="ARBA" id="ARBA00023315"/>
    </source>
</evidence>
<dbReference type="PANTHER" id="PTHR21367">
    <property type="entry name" value="ARGININE-TRNA-PROTEIN TRANSFERASE 1"/>
    <property type="match status" value="1"/>
</dbReference>
<dbReference type="OMA" id="NTRDWIR"/>
<dbReference type="FunCoup" id="A8PUW2">
    <property type="interactions" value="551"/>
</dbReference>
<dbReference type="RefSeq" id="XP_001732192.1">
    <property type="nucleotide sequence ID" value="XM_001732140.1"/>
</dbReference>
<sequence>MPGRSLGLPIGYNRSSCGYCRAENQEKQERSFSYGFLAYRLEPDHYQTLLDHGWRRSGDYVYKPDNSRTCCPQHTIRLDAQAYRPSKAQRRALNQLYWTLCGRPKPARWKGKWGSTGAYDVEHHVRLVMHDDSSDIVDLSDSSWPPLEAPYDSIPNERIKLSLRRATSTDEKYALFRRYQKHIHREAEDEISSRRGWEQFLVRAPFPDEGDGQDKAHAFFGVYHHEYRYKGQLLAVGVLDILPHCVSSVYFFYEPAYADWELGKISAMVEICLTKALSRRISSLHWYYMGTSYRLPEPLPPGYLNFAAVQRKASQWLVLDTSTFPPLLTTFEVICTRSSHEMSHAISSFFSALGVSIGSLIVALACD</sequence>
<dbReference type="InParanoid" id="A8PUW2"/>
<proteinExistence type="inferred from homology"/>
<dbReference type="Proteomes" id="UP000008837">
    <property type="component" value="Unassembled WGS sequence"/>
</dbReference>
<dbReference type="GeneID" id="5856498"/>
<protein>
    <recommendedName>
        <fullName evidence="2">arginyltransferase</fullName>
        <ecNumber evidence="2">2.3.2.8</ecNumber>
    </recommendedName>
</protein>